<organism evidence="1 2">
    <name type="scientific">Rodentibacter pneumotropicus</name>
    <dbReference type="NCBI Taxonomy" id="758"/>
    <lineage>
        <taxon>Bacteria</taxon>
        <taxon>Pseudomonadati</taxon>
        <taxon>Pseudomonadota</taxon>
        <taxon>Gammaproteobacteria</taxon>
        <taxon>Pasteurellales</taxon>
        <taxon>Pasteurellaceae</taxon>
        <taxon>Rodentibacter</taxon>
    </lineage>
</organism>
<evidence type="ECO:0000313" key="2">
    <source>
        <dbReference type="Proteomes" id="UP000278733"/>
    </source>
</evidence>
<sequence length="55" mass="6592">MINDYSALSEEYSPDDWDRIIKFTKDNVSEFYKDKVYLLRENGETEENNNILLNV</sequence>
<protein>
    <submittedName>
        <fullName evidence="1">Uncharacterized protein</fullName>
    </submittedName>
</protein>
<proteinExistence type="predicted"/>
<name>A0A448MS62_9PAST</name>
<accession>A0A448MS62</accession>
<dbReference type="EMBL" id="LR134405">
    <property type="protein sequence ID" value="VEH68011.1"/>
    <property type="molecule type" value="Genomic_DNA"/>
</dbReference>
<evidence type="ECO:0000313" key="1">
    <source>
        <dbReference type="EMBL" id="VEH68011.1"/>
    </source>
</evidence>
<reference evidence="1 2" key="1">
    <citation type="submission" date="2018-12" db="EMBL/GenBank/DDBJ databases">
        <authorList>
            <consortium name="Pathogen Informatics"/>
        </authorList>
    </citation>
    <scope>NUCLEOTIDE SEQUENCE [LARGE SCALE GENOMIC DNA]</scope>
    <source>
        <strain evidence="1 2">NCTC8284</strain>
    </source>
</reference>
<dbReference type="Proteomes" id="UP000278733">
    <property type="component" value="Chromosome"/>
</dbReference>
<dbReference type="KEGG" id="rpne:NCTC8284_03226"/>
<gene>
    <name evidence="1" type="ORF">NCTC8284_03226</name>
</gene>
<dbReference type="AlphaFoldDB" id="A0A448MS62"/>